<name>A0A7W4IGZ7_9PROT</name>
<dbReference type="InterPro" id="IPR021300">
    <property type="entry name" value="Integr_conj_element_PFL4695"/>
</dbReference>
<dbReference type="Pfam" id="PF11072">
    <property type="entry name" value="DUF2859"/>
    <property type="match status" value="1"/>
</dbReference>
<proteinExistence type="predicted"/>
<gene>
    <name evidence="3" type="ORF">HLH48_20635</name>
</gene>
<evidence type="ECO:0000256" key="1">
    <source>
        <dbReference type="SAM" id="MobiDB-lite"/>
    </source>
</evidence>
<dbReference type="NCBIfam" id="TIGR03765">
    <property type="entry name" value="ICE_PFL_4695"/>
    <property type="match status" value="1"/>
</dbReference>
<dbReference type="RefSeq" id="WP_182999346.1">
    <property type="nucleotide sequence ID" value="NZ_JABEQJ010000041.1"/>
</dbReference>
<sequence length="173" mass="18370">MTRGVLHMALALPCWLVPASGIAQSSPLIIVEDHGGAPAQPYYEALTSESAETPPPPFTSPPRTGEGTMLPVRSTLLSPGDVQPREIQAPGLTPFFVIGDDERSRQWLRLRAARLRSLHAVGLVVNVATTEALAALRALAPDLLLSPTPGDDLAQRLGLRTYPALITATGIEP</sequence>
<feature type="chain" id="PRO_5031449007" evidence="2">
    <location>
        <begin position="26"/>
        <end position="173"/>
    </location>
</feature>
<evidence type="ECO:0000313" key="4">
    <source>
        <dbReference type="Proteomes" id="UP000589085"/>
    </source>
</evidence>
<dbReference type="Proteomes" id="UP000589085">
    <property type="component" value="Unassembled WGS sequence"/>
</dbReference>
<reference evidence="3 4" key="1">
    <citation type="submission" date="2020-04" db="EMBL/GenBank/DDBJ databases">
        <title>Description of novel Gluconacetobacter.</title>
        <authorList>
            <person name="Sombolestani A."/>
        </authorList>
    </citation>
    <scope>NUCLEOTIDE SEQUENCE [LARGE SCALE GENOMIC DNA]</scope>
    <source>
        <strain evidence="3 4">LMG 19747</strain>
    </source>
</reference>
<keyword evidence="2" id="KW-0732">Signal</keyword>
<dbReference type="EMBL" id="JABEQJ010000041">
    <property type="protein sequence ID" value="MBB2162527.1"/>
    <property type="molecule type" value="Genomic_DNA"/>
</dbReference>
<evidence type="ECO:0000256" key="2">
    <source>
        <dbReference type="SAM" id="SignalP"/>
    </source>
</evidence>
<evidence type="ECO:0000313" key="3">
    <source>
        <dbReference type="EMBL" id="MBB2162527.1"/>
    </source>
</evidence>
<organism evidence="3 4">
    <name type="scientific">Gluconacetobacter sacchari</name>
    <dbReference type="NCBI Taxonomy" id="92759"/>
    <lineage>
        <taxon>Bacteria</taxon>
        <taxon>Pseudomonadati</taxon>
        <taxon>Pseudomonadota</taxon>
        <taxon>Alphaproteobacteria</taxon>
        <taxon>Acetobacterales</taxon>
        <taxon>Acetobacteraceae</taxon>
        <taxon>Gluconacetobacter</taxon>
    </lineage>
</organism>
<protein>
    <submittedName>
        <fullName evidence="3">Integrating conjugative element protein</fullName>
    </submittedName>
</protein>
<dbReference type="AlphaFoldDB" id="A0A7W4IGZ7"/>
<accession>A0A7W4IGZ7</accession>
<feature type="signal peptide" evidence="2">
    <location>
        <begin position="1"/>
        <end position="25"/>
    </location>
</feature>
<comment type="caution">
    <text evidence="3">The sequence shown here is derived from an EMBL/GenBank/DDBJ whole genome shotgun (WGS) entry which is preliminary data.</text>
</comment>
<feature type="region of interest" description="Disordered" evidence="1">
    <location>
        <begin position="47"/>
        <end position="67"/>
    </location>
</feature>